<dbReference type="EC" id="2.7.7.-" evidence="8"/>
<proteinExistence type="inferred from homology"/>
<dbReference type="GO" id="GO:0005524">
    <property type="term" value="F:ATP binding"/>
    <property type="evidence" value="ECO:0007669"/>
    <property type="project" value="UniProtKB-UniRule"/>
</dbReference>
<dbReference type="GO" id="GO:0070733">
    <property type="term" value="F:AMPylase activity"/>
    <property type="evidence" value="ECO:0007669"/>
    <property type="project" value="UniProtKB-EC"/>
</dbReference>
<keyword evidence="4 8" id="KW-0479">Metal-binding</keyword>
<comment type="catalytic activity">
    <reaction evidence="8">
        <text>L-seryl-[protein] + UTP = O-(5'-uridylyl)-L-seryl-[protein] + diphosphate</text>
        <dbReference type="Rhea" id="RHEA:64604"/>
        <dbReference type="Rhea" id="RHEA-COMP:9863"/>
        <dbReference type="Rhea" id="RHEA-COMP:16635"/>
        <dbReference type="ChEBI" id="CHEBI:29999"/>
        <dbReference type="ChEBI" id="CHEBI:33019"/>
        <dbReference type="ChEBI" id="CHEBI:46398"/>
        <dbReference type="ChEBI" id="CHEBI:156051"/>
    </reaction>
</comment>
<organism evidence="9 10">
    <name type="scientific">Aeromonas enteropelogenes</name>
    <name type="common">Aeromonas trota</name>
    <dbReference type="NCBI Taxonomy" id="29489"/>
    <lineage>
        <taxon>Bacteria</taxon>
        <taxon>Pseudomonadati</taxon>
        <taxon>Pseudomonadota</taxon>
        <taxon>Gammaproteobacteria</taxon>
        <taxon>Aeromonadales</taxon>
        <taxon>Aeromonadaceae</taxon>
        <taxon>Aeromonas</taxon>
    </lineage>
</organism>
<dbReference type="STRING" id="29489.VL01_13780"/>
<comment type="catalytic activity">
    <reaction evidence="8">
        <text>L-histidyl-[protein] + UTP = N(tele)-(5'-uridylyl)-L-histidyl-[protein] + diphosphate</text>
        <dbReference type="Rhea" id="RHEA:83891"/>
        <dbReference type="Rhea" id="RHEA-COMP:9745"/>
        <dbReference type="Rhea" id="RHEA-COMP:20239"/>
        <dbReference type="ChEBI" id="CHEBI:29979"/>
        <dbReference type="ChEBI" id="CHEBI:33019"/>
        <dbReference type="ChEBI" id="CHEBI:46398"/>
        <dbReference type="ChEBI" id="CHEBI:233474"/>
    </reaction>
</comment>
<protein>
    <recommendedName>
        <fullName evidence="8">Protein nucleotidyltransferase YdiU</fullName>
        <ecNumber evidence="8">2.7.7.-</ecNumber>
    </recommendedName>
    <alternativeName>
        <fullName evidence="8">Protein adenylyltransferase YdiU</fullName>
        <ecNumber evidence="8">2.7.7.108</ecNumber>
    </alternativeName>
    <alternativeName>
        <fullName evidence="8">Protein uridylyltransferase YdiU</fullName>
        <ecNumber evidence="8">2.7.7.-</ecNumber>
    </alternativeName>
</protein>
<comment type="similarity">
    <text evidence="1 8">Belongs to the SELO family.</text>
</comment>
<name>A0A175VEP0_AEREN</name>
<dbReference type="InterPro" id="IPR003846">
    <property type="entry name" value="SelO"/>
</dbReference>
<dbReference type="GO" id="GO:0000287">
    <property type="term" value="F:magnesium ion binding"/>
    <property type="evidence" value="ECO:0007669"/>
    <property type="project" value="UniProtKB-UniRule"/>
</dbReference>
<feature type="binding site" evidence="8">
    <location>
        <position position="168"/>
    </location>
    <ligand>
        <name>ATP</name>
        <dbReference type="ChEBI" id="CHEBI:30616"/>
    </ligand>
</feature>
<dbReference type="EMBL" id="JMGO02000012">
    <property type="protein sequence ID" value="KXU79164.1"/>
    <property type="molecule type" value="Genomic_DNA"/>
</dbReference>
<feature type="binding site" evidence="8">
    <location>
        <position position="117"/>
    </location>
    <ligand>
        <name>ATP</name>
        <dbReference type="ChEBI" id="CHEBI:30616"/>
    </ligand>
</feature>
<feature type="binding site" evidence="8">
    <location>
        <position position="118"/>
    </location>
    <ligand>
        <name>ATP</name>
        <dbReference type="ChEBI" id="CHEBI:30616"/>
    </ligand>
</feature>
<gene>
    <name evidence="8" type="primary">ydiU</name>
    <name evidence="8" type="synonym">selO</name>
    <name evidence="9" type="ORF">LCR_00870</name>
</gene>
<evidence type="ECO:0000256" key="5">
    <source>
        <dbReference type="ARBA" id="ARBA00022741"/>
    </source>
</evidence>
<feature type="binding site" evidence="8">
    <location>
        <position position="84"/>
    </location>
    <ligand>
        <name>ATP</name>
        <dbReference type="ChEBI" id="CHEBI:30616"/>
    </ligand>
</feature>
<feature type="binding site" evidence="8">
    <location>
        <position position="175"/>
    </location>
    <ligand>
        <name>ATP</name>
        <dbReference type="ChEBI" id="CHEBI:30616"/>
    </ligand>
</feature>
<evidence type="ECO:0000256" key="2">
    <source>
        <dbReference type="ARBA" id="ARBA00022679"/>
    </source>
</evidence>
<accession>A0A175VEP0</accession>
<keyword evidence="8" id="KW-0464">Manganese</keyword>
<feature type="binding site" evidence="8">
    <location>
        <position position="250"/>
    </location>
    <ligand>
        <name>Mg(2+)</name>
        <dbReference type="ChEBI" id="CHEBI:18420"/>
    </ligand>
</feature>
<keyword evidence="2 8" id="KW-0808">Transferase</keyword>
<evidence type="ECO:0000256" key="7">
    <source>
        <dbReference type="ARBA" id="ARBA00022842"/>
    </source>
</evidence>
<comment type="cofactor">
    <cofactor evidence="8">
        <name>Mg(2+)</name>
        <dbReference type="ChEBI" id="CHEBI:18420"/>
    </cofactor>
    <cofactor evidence="8">
        <name>Mn(2+)</name>
        <dbReference type="ChEBI" id="CHEBI:29035"/>
    </cofactor>
</comment>
<comment type="catalytic activity">
    <reaction evidence="8">
        <text>L-tyrosyl-[protein] + UTP = O-(5'-uridylyl)-L-tyrosyl-[protein] + diphosphate</text>
        <dbReference type="Rhea" id="RHEA:83887"/>
        <dbReference type="Rhea" id="RHEA-COMP:10136"/>
        <dbReference type="Rhea" id="RHEA-COMP:20238"/>
        <dbReference type="ChEBI" id="CHEBI:33019"/>
        <dbReference type="ChEBI" id="CHEBI:46398"/>
        <dbReference type="ChEBI" id="CHEBI:46858"/>
        <dbReference type="ChEBI" id="CHEBI:90602"/>
    </reaction>
</comment>
<comment type="catalytic activity">
    <reaction evidence="8">
        <text>L-seryl-[protein] + ATP = 3-O-(5'-adenylyl)-L-seryl-[protein] + diphosphate</text>
        <dbReference type="Rhea" id="RHEA:58120"/>
        <dbReference type="Rhea" id="RHEA-COMP:9863"/>
        <dbReference type="Rhea" id="RHEA-COMP:15073"/>
        <dbReference type="ChEBI" id="CHEBI:29999"/>
        <dbReference type="ChEBI" id="CHEBI:30616"/>
        <dbReference type="ChEBI" id="CHEBI:33019"/>
        <dbReference type="ChEBI" id="CHEBI:142516"/>
        <dbReference type="EC" id="2.7.7.108"/>
    </reaction>
</comment>
<comment type="catalytic activity">
    <reaction evidence="8">
        <text>L-tyrosyl-[protein] + ATP = O-(5'-adenylyl)-L-tyrosyl-[protein] + diphosphate</text>
        <dbReference type="Rhea" id="RHEA:54288"/>
        <dbReference type="Rhea" id="RHEA-COMP:10136"/>
        <dbReference type="Rhea" id="RHEA-COMP:13846"/>
        <dbReference type="ChEBI" id="CHEBI:30616"/>
        <dbReference type="ChEBI" id="CHEBI:33019"/>
        <dbReference type="ChEBI" id="CHEBI:46858"/>
        <dbReference type="ChEBI" id="CHEBI:83624"/>
        <dbReference type="EC" id="2.7.7.108"/>
    </reaction>
</comment>
<sequence>MKLINTFATELPWACEPVAPQPLHAPGLLHLNRALLGELGLGAVSEADWLACCGHGQPLPGMQPVAQVYAGHQFGGYSPRLGDGRALLLGEQLAPGGQRWDLHLKGAGKTPFSRFGDGRAVLRSSIREYLASEALHALGIPTTRALVLVGSQEPVYREQVETGATVLRTAPSHLRFGHFEYFAWSGQGEKIPLLIDYLLRHHFPELSDGAELFAEVVRRTARLIAKWQAAGFCHGVMNTDNMSLLGLTLDYGPYGFIDAYVPDFVCNHSDPGGRYALDQQPAVGYWNLQKLAQALAGHVDGDALASALAQYEHQLMLHYSELMRAKLGLAVWEDDDPALFRELFRLLAVHKVDYHLFLRRLGELTRQGEWPASLLALLPDPADWQGWLTDYRERLAREGSEDAVRKTKMDAVNPKYVLRNALAQQVIEAAERGDMMPFERLFAVLQNPYDEQPEYEELATPIASWYCGGELSCSS</sequence>
<feature type="binding site" evidence="8">
    <location>
        <position position="82"/>
    </location>
    <ligand>
        <name>ATP</name>
        <dbReference type="ChEBI" id="CHEBI:30616"/>
    </ligand>
</feature>
<comment type="function">
    <text evidence="8">Nucleotidyltransferase involved in the post-translational modification of proteins. It can catalyze the addition of adenosine monophosphate (AMP) or uridine monophosphate (UMP) to a protein, resulting in modifications known as AMPylation and UMPylation.</text>
</comment>
<dbReference type="Proteomes" id="UP000078435">
    <property type="component" value="Unassembled WGS sequence"/>
</dbReference>
<evidence type="ECO:0000256" key="1">
    <source>
        <dbReference type="ARBA" id="ARBA00009747"/>
    </source>
</evidence>
<comment type="catalytic activity">
    <reaction evidence="8">
        <text>L-threonyl-[protein] + ATP = 3-O-(5'-adenylyl)-L-threonyl-[protein] + diphosphate</text>
        <dbReference type="Rhea" id="RHEA:54292"/>
        <dbReference type="Rhea" id="RHEA-COMP:11060"/>
        <dbReference type="Rhea" id="RHEA-COMP:13847"/>
        <dbReference type="ChEBI" id="CHEBI:30013"/>
        <dbReference type="ChEBI" id="CHEBI:30616"/>
        <dbReference type="ChEBI" id="CHEBI:33019"/>
        <dbReference type="ChEBI" id="CHEBI:138113"/>
        <dbReference type="EC" id="2.7.7.108"/>
    </reaction>
</comment>
<dbReference type="PANTHER" id="PTHR32057:SF14">
    <property type="entry name" value="PROTEIN ADENYLYLTRANSFERASE SELO, MITOCHONDRIAL"/>
    <property type="match status" value="1"/>
</dbReference>
<feature type="binding site" evidence="8">
    <location>
        <position position="105"/>
    </location>
    <ligand>
        <name>ATP</name>
        <dbReference type="ChEBI" id="CHEBI:30616"/>
    </ligand>
</feature>
<evidence type="ECO:0000313" key="9">
    <source>
        <dbReference type="EMBL" id="KXU79164.1"/>
    </source>
</evidence>
<feature type="binding site" evidence="8">
    <location>
        <position position="250"/>
    </location>
    <ligand>
        <name>ATP</name>
        <dbReference type="ChEBI" id="CHEBI:30616"/>
    </ligand>
</feature>
<evidence type="ECO:0000313" key="10">
    <source>
        <dbReference type="Proteomes" id="UP000078435"/>
    </source>
</evidence>
<reference evidence="9 10" key="1">
    <citation type="submission" date="2016-02" db="EMBL/GenBank/DDBJ databases">
        <title>Draft genome sequence of Aeromonas trota strain 1999lcr isolated from cerebrospinal fluid (CSF).</title>
        <authorList>
            <person name="Dallagassa C.B."/>
            <person name="Prediger K.C."/>
            <person name="Weiss V.A."/>
            <person name="Assis F.E."/>
            <person name="Baura V."/>
            <person name="Cruz L.M."/>
            <person name="Souza E.M."/>
            <person name="Pedrosa F.O."/>
            <person name="Fadel-Picheth C.M."/>
        </authorList>
    </citation>
    <scope>NUCLEOTIDE SEQUENCE [LARGE SCALE GENOMIC DNA]</scope>
    <source>
        <strain evidence="9 10">1999lcr</strain>
    </source>
</reference>
<keyword evidence="5 8" id="KW-0547">Nucleotide-binding</keyword>
<dbReference type="HAMAP" id="MF_00692">
    <property type="entry name" value="SelO"/>
    <property type="match status" value="1"/>
</dbReference>
<evidence type="ECO:0000256" key="8">
    <source>
        <dbReference type="HAMAP-Rule" id="MF_00692"/>
    </source>
</evidence>
<keyword evidence="7 8" id="KW-0460">Magnesium</keyword>
<evidence type="ECO:0000256" key="4">
    <source>
        <dbReference type="ARBA" id="ARBA00022723"/>
    </source>
</evidence>
<dbReference type="RefSeq" id="WP_061477064.1">
    <property type="nucleotide sequence ID" value="NZ_JMGO02000012.1"/>
</dbReference>
<feature type="active site" description="Proton acceptor" evidence="8">
    <location>
        <position position="240"/>
    </location>
</feature>
<keyword evidence="6 8" id="KW-0067">ATP-binding</keyword>
<dbReference type="NCBIfam" id="NF000658">
    <property type="entry name" value="PRK00029.1"/>
    <property type="match status" value="1"/>
</dbReference>
<dbReference type="OrthoDB" id="9776281at2"/>
<dbReference type="EC" id="2.7.7.108" evidence="8"/>
<feature type="binding site" evidence="8">
    <location>
        <position position="85"/>
    </location>
    <ligand>
        <name>ATP</name>
        <dbReference type="ChEBI" id="CHEBI:30616"/>
    </ligand>
</feature>
<comment type="caution">
    <text evidence="9">The sequence shown here is derived from an EMBL/GenBank/DDBJ whole genome shotgun (WGS) entry which is preliminary data.</text>
</comment>
<feature type="binding site" evidence="8">
    <location>
        <position position="241"/>
    </location>
    <ligand>
        <name>Mg(2+)</name>
        <dbReference type="ChEBI" id="CHEBI:18420"/>
    </ligand>
</feature>
<dbReference type="GO" id="GO:0030145">
    <property type="term" value="F:manganese ion binding"/>
    <property type="evidence" value="ECO:0007669"/>
    <property type="project" value="UniProtKB-UniRule"/>
</dbReference>
<evidence type="ECO:0000256" key="6">
    <source>
        <dbReference type="ARBA" id="ARBA00022840"/>
    </source>
</evidence>
<dbReference type="Pfam" id="PF02696">
    <property type="entry name" value="SelO"/>
    <property type="match status" value="1"/>
</dbReference>
<dbReference type="PANTHER" id="PTHR32057">
    <property type="entry name" value="PROTEIN ADENYLYLTRANSFERASE SELO, MITOCHONDRIAL"/>
    <property type="match status" value="1"/>
</dbReference>
<keyword evidence="3 8" id="KW-0548">Nucleotidyltransferase</keyword>
<evidence type="ECO:0000256" key="3">
    <source>
        <dbReference type="ARBA" id="ARBA00022695"/>
    </source>
</evidence>
<dbReference type="AlphaFoldDB" id="A0A175VEP0"/>